<evidence type="ECO:0000313" key="9">
    <source>
        <dbReference type="Proteomes" id="UP000680132"/>
    </source>
</evidence>
<feature type="transmembrane region" description="Helical" evidence="6">
    <location>
        <begin position="38"/>
        <end position="61"/>
    </location>
</feature>
<sequence>MPDLSRARLRRAAALGTRFLLIGGLSTAIEVGVFNLLVFVFGWDVIVSKVVASLVALINAYFGNRQVTFKDRDRRGRRQEILLFVIANAVCTVLGAVLVWAGGALVEVVTGSQPGPILLNAINLFSIAVVVVARFGFYHLVVFRVPQAK</sequence>
<dbReference type="InterPro" id="IPR051401">
    <property type="entry name" value="GtrA_CellWall_Glycosyl"/>
</dbReference>
<evidence type="ECO:0000313" key="8">
    <source>
        <dbReference type="EMBL" id="MBO3663519.1"/>
    </source>
</evidence>
<dbReference type="AlphaFoldDB" id="A0A939QIX3"/>
<dbReference type="RefSeq" id="WP_208502697.1">
    <property type="nucleotide sequence ID" value="NZ_JAGFOA010000003.1"/>
</dbReference>
<evidence type="ECO:0000256" key="3">
    <source>
        <dbReference type="ARBA" id="ARBA00022692"/>
    </source>
</evidence>
<feature type="transmembrane region" description="Helical" evidence="6">
    <location>
        <begin position="121"/>
        <end position="143"/>
    </location>
</feature>
<evidence type="ECO:0000256" key="2">
    <source>
        <dbReference type="ARBA" id="ARBA00009399"/>
    </source>
</evidence>
<gene>
    <name evidence="8" type="ORF">J5V96_08330</name>
</gene>
<evidence type="ECO:0000256" key="5">
    <source>
        <dbReference type="ARBA" id="ARBA00023136"/>
    </source>
</evidence>
<organism evidence="8 9">
    <name type="scientific">Microbacterium stercoris</name>
    <dbReference type="NCBI Taxonomy" id="2820289"/>
    <lineage>
        <taxon>Bacteria</taxon>
        <taxon>Bacillati</taxon>
        <taxon>Actinomycetota</taxon>
        <taxon>Actinomycetes</taxon>
        <taxon>Micrococcales</taxon>
        <taxon>Microbacteriaceae</taxon>
        <taxon>Microbacterium</taxon>
    </lineage>
</organism>
<evidence type="ECO:0000259" key="7">
    <source>
        <dbReference type="Pfam" id="PF04138"/>
    </source>
</evidence>
<feature type="transmembrane region" description="Helical" evidence="6">
    <location>
        <begin position="81"/>
        <end position="101"/>
    </location>
</feature>
<dbReference type="InterPro" id="IPR007267">
    <property type="entry name" value="GtrA_DPMS_TM"/>
</dbReference>
<dbReference type="GO" id="GO:0000271">
    <property type="term" value="P:polysaccharide biosynthetic process"/>
    <property type="evidence" value="ECO:0007669"/>
    <property type="project" value="InterPro"/>
</dbReference>
<evidence type="ECO:0000256" key="1">
    <source>
        <dbReference type="ARBA" id="ARBA00004141"/>
    </source>
</evidence>
<comment type="caution">
    <text evidence="8">The sequence shown here is derived from an EMBL/GenBank/DDBJ whole genome shotgun (WGS) entry which is preliminary data.</text>
</comment>
<comment type="subcellular location">
    <subcellularLocation>
        <location evidence="1">Membrane</location>
        <topology evidence="1">Multi-pass membrane protein</topology>
    </subcellularLocation>
</comment>
<keyword evidence="9" id="KW-1185">Reference proteome</keyword>
<dbReference type="Proteomes" id="UP000680132">
    <property type="component" value="Unassembled WGS sequence"/>
</dbReference>
<reference evidence="8" key="1">
    <citation type="submission" date="2021-03" db="EMBL/GenBank/DDBJ databases">
        <title>Microbacterium sp. nov., a novel actinobacterium isolated from cow dung.</title>
        <authorList>
            <person name="Zhang L."/>
        </authorList>
    </citation>
    <scope>NUCLEOTIDE SEQUENCE</scope>
    <source>
        <strain evidence="8">NEAU-LLB</strain>
    </source>
</reference>
<evidence type="ECO:0000256" key="4">
    <source>
        <dbReference type="ARBA" id="ARBA00022989"/>
    </source>
</evidence>
<protein>
    <submittedName>
        <fullName evidence="8">GtrA family protein</fullName>
    </submittedName>
</protein>
<feature type="domain" description="GtrA/DPMS transmembrane" evidence="7">
    <location>
        <begin position="18"/>
        <end position="143"/>
    </location>
</feature>
<name>A0A939QIX3_9MICO</name>
<dbReference type="EMBL" id="JAGFOA010000003">
    <property type="protein sequence ID" value="MBO3663519.1"/>
    <property type="molecule type" value="Genomic_DNA"/>
</dbReference>
<keyword evidence="3 6" id="KW-0812">Transmembrane</keyword>
<keyword evidence="5 6" id="KW-0472">Membrane</keyword>
<comment type="similarity">
    <text evidence="2">Belongs to the GtrA family.</text>
</comment>
<dbReference type="PANTHER" id="PTHR38459:SF1">
    <property type="entry name" value="PROPHAGE BACTOPRENOL-LINKED GLUCOSE TRANSLOCASE HOMOLOG"/>
    <property type="match status" value="1"/>
</dbReference>
<keyword evidence="4 6" id="KW-1133">Transmembrane helix</keyword>
<proteinExistence type="inferred from homology"/>
<accession>A0A939QIX3</accession>
<dbReference type="PANTHER" id="PTHR38459">
    <property type="entry name" value="PROPHAGE BACTOPRENOL-LINKED GLUCOSE TRANSLOCASE HOMOLOG"/>
    <property type="match status" value="1"/>
</dbReference>
<evidence type="ECO:0000256" key="6">
    <source>
        <dbReference type="SAM" id="Phobius"/>
    </source>
</evidence>
<dbReference type="GO" id="GO:0005886">
    <property type="term" value="C:plasma membrane"/>
    <property type="evidence" value="ECO:0007669"/>
    <property type="project" value="TreeGrafter"/>
</dbReference>
<dbReference type="Pfam" id="PF04138">
    <property type="entry name" value="GtrA_DPMS_TM"/>
    <property type="match status" value="1"/>
</dbReference>